<evidence type="ECO:0000313" key="4">
    <source>
        <dbReference type="Proteomes" id="UP000507140"/>
    </source>
</evidence>
<dbReference type="Gene3D" id="3.40.30.10">
    <property type="entry name" value="Glutaredoxin"/>
    <property type="match status" value="1"/>
</dbReference>
<evidence type="ECO:0000256" key="1">
    <source>
        <dbReference type="SAM" id="MobiDB-lite"/>
    </source>
</evidence>
<name>A0ABM8LK84_9BURK</name>
<evidence type="ECO:0000259" key="2">
    <source>
        <dbReference type="Pfam" id="PF13098"/>
    </source>
</evidence>
<sequence>MNSPQVNWNVLVGHWPGYFIRERLTASSYRAEISRVNDQCPGIIAEVVLEGGEYRFYLTHSSTPEATKTQIGRSYRTVGMASRRARTWVHQNFKKKGPPRPWLRIAGTLVAALFVYSLIMPSNPRITVADQDMSRLNSTVSIQQPLGAATASLTRSDFRADSEVRLYADELLAVQTIGKALGIQLGSSQSEASWFVFADPLCPYCHAMQPAIDALPEYQRPVVIPVGLRSDLSVEVVASLFEAVDRKEQPAIELWRSFMDQSFDEEKARYFISRYPASPANKKKGFVTQALFSKLGLKKTPTVVSPDGRLTGPSNSADDLRDWLRLPKED</sequence>
<organism evidence="3 4">
    <name type="scientific">Achromobacter mucicolens</name>
    <dbReference type="NCBI Taxonomy" id="1389922"/>
    <lineage>
        <taxon>Bacteria</taxon>
        <taxon>Pseudomonadati</taxon>
        <taxon>Pseudomonadota</taxon>
        <taxon>Betaproteobacteria</taxon>
        <taxon>Burkholderiales</taxon>
        <taxon>Alcaligenaceae</taxon>
        <taxon>Achromobacter</taxon>
    </lineage>
</organism>
<gene>
    <name evidence="3" type="ORF">LMG3415_05046</name>
</gene>
<evidence type="ECO:0000313" key="3">
    <source>
        <dbReference type="EMBL" id="CAB3912456.1"/>
    </source>
</evidence>
<comment type="caution">
    <text evidence="3">The sequence shown here is derived from an EMBL/GenBank/DDBJ whole genome shotgun (WGS) entry which is preliminary data.</text>
</comment>
<keyword evidence="4" id="KW-1185">Reference proteome</keyword>
<reference evidence="3 4" key="1">
    <citation type="submission" date="2020-04" db="EMBL/GenBank/DDBJ databases">
        <authorList>
            <person name="De Canck E."/>
        </authorList>
    </citation>
    <scope>NUCLEOTIDE SEQUENCE [LARGE SCALE GENOMIC DNA]</scope>
    <source>
        <strain evidence="3 4">LMG 3415</strain>
    </source>
</reference>
<dbReference type="InterPro" id="IPR012336">
    <property type="entry name" value="Thioredoxin-like_fold"/>
</dbReference>
<dbReference type="SUPFAM" id="SSF52833">
    <property type="entry name" value="Thioredoxin-like"/>
    <property type="match status" value="1"/>
</dbReference>
<dbReference type="Proteomes" id="UP000507140">
    <property type="component" value="Unassembled WGS sequence"/>
</dbReference>
<feature type="region of interest" description="Disordered" evidence="1">
    <location>
        <begin position="300"/>
        <end position="330"/>
    </location>
</feature>
<dbReference type="RefSeq" id="WP_104654249.1">
    <property type="nucleotide sequence ID" value="NZ_CADIKR010000008.1"/>
</dbReference>
<dbReference type="EMBL" id="CADIKR010000008">
    <property type="protein sequence ID" value="CAB3912456.1"/>
    <property type="molecule type" value="Genomic_DNA"/>
</dbReference>
<dbReference type="Pfam" id="PF13098">
    <property type="entry name" value="Thioredoxin_2"/>
    <property type="match status" value="1"/>
</dbReference>
<accession>A0ABM8LK84</accession>
<feature type="domain" description="Thioredoxin-like fold" evidence="2">
    <location>
        <begin position="195"/>
        <end position="314"/>
    </location>
</feature>
<feature type="compositionally biased region" description="Basic and acidic residues" evidence="1">
    <location>
        <begin position="318"/>
        <end position="330"/>
    </location>
</feature>
<protein>
    <recommendedName>
        <fullName evidence="2">Thioredoxin-like fold domain-containing protein</fullName>
    </recommendedName>
</protein>
<dbReference type="InterPro" id="IPR036249">
    <property type="entry name" value="Thioredoxin-like_sf"/>
</dbReference>
<proteinExistence type="predicted"/>